<keyword evidence="11" id="KW-1185">Reference proteome</keyword>
<dbReference type="SUPFAM" id="SSF53474">
    <property type="entry name" value="alpha/beta-Hydrolases"/>
    <property type="match status" value="1"/>
</dbReference>
<dbReference type="EMBL" id="JAUKTV010000025">
    <property type="protein sequence ID" value="KAK0702506.1"/>
    <property type="molecule type" value="Genomic_DNA"/>
</dbReference>
<protein>
    <recommendedName>
        <fullName evidence="7">(4-O-methyl)-D-glucuronate--lignin esterase</fullName>
        <ecNumber evidence="7">3.1.1.117</ecNumber>
    </recommendedName>
</protein>
<evidence type="ECO:0000256" key="7">
    <source>
        <dbReference type="ARBA" id="ARBA00026105"/>
    </source>
</evidence>
<sequence length="394" mass="42322">MKLGPLPILFGFSLHLLQIPYSLAESCSTIPSGYSFSGSSALLPDPFTFINGTKVTTKDAWACRREEISALFQSYELGPLPPPVESVTATVSLGRLNIVVSAQGKTLSFAPSIRLPSGNGPFAAIIALGGASVPIPNNVALITLNNEEIAATDPRGRGKFFDFFDRGQKTGGLLAWSWAVSRIMDALEELGPTTTKINPDRVGVTGCSRNGKGAFISGAFDSRIRLTLPQEAGSGGMGCWRIVAEMKKNGTKVEDATQIINGDQWFSADFSKYVNDLGKLPLDHHLLAGLVAPRGLLVIENSGIDYLGPVSTYGCASAGRLIYTALSSERHMGFAQVAHGSSHCQLPASLRGDVTAYIDWWLLDKSTGANIFKTDKIYNFHLGRWVNWTVPILA</sequence>
<name>A0AA39ZS03_9PEZI</name>
<dbReference type="InterPro" id="IPR029058">
    <property type="entry name" value="AB_hydrolase_fold"/>
</dbReference>
<evidence type="ECO:0000313" key="11">
    <source>
        <dbReference type="Proteomes" id="UP001172159"/>
    </source>
</evidence>
<keyword evidence="3 8" id="KW-0732">Signal</keyword>
<dbReference type="Pfam" id="PF22244">
    <property type="entry name" value="GCE_fung"/>
    <property type="match status" value="1"/>
</dbReference>
<evidence type="ECO:0000256" key="3">
    <source>
        <dbReference type="ARBA" id="ARBA00022729"/>
    </source>
</evidence>
<proteinExistence type="inferred from homology"/>
<comment type="catalytic activity">
    <reaction evidence="6">
        <text>a 4-O-methyl-alpha-D-glucuronosyl ester derivative + H2O = 4-O-methyl-alpha-D-glucuronate derivative + an alcohol + H(+)</text>
        <dbReference type="Rhea" id="RHEA:67452"/>
        <dbReference type="ChEBI" id="CHEBI:15377"/>
        <dbReference type="ChEBI" id="CHEBI:15378"/>
        <dbReference type="ChEBI" id="CHEBI:30879"/>
        <dbReference type="ChEBI" id="CHEBI:171667"/>
        <dbReference type="ChEBI" id="CHEBI:171668"/>
        <dbReference type="EC" id="3.1.1.117"/>
    </reaction>
    <physiologicalReaction direction="left-to-right" evidence="6">
        <dbReference type="Rhea" id="RHEA:67453"/>
    </physiologicalReaction>
</comment>
<comment type="caution">
    <text evidence="10">The sequence shown here is derived from an EMBL/GenBank/DDBJ whole genome shotgun (WGS) entry which is preliminary data.</text>
</comment>
<keyword evidence="2" id="KW-0719">Serine esterase</keyword>
<dbReference type="Gene3D" id="3.40.50.1820">
    <property type="entry name" value="alpha/beta hydrolase"/>
    <property type="match status" value="1"/>
</dbReference>
<evidence type="ECO:0000313" key="10">
    <source>
        <dbReference type="EMBL" id="KAK0702506.1"/>
    </source>
</evidence>
<dbReference type="Proteomes" id="UP001172159">
    <property type="component" value="Unassembled WGS sequence"/>
</dbReference>
<evidence type="ECO:0000256" key="6">
    <source>
        <dbReference type="ARBA" id="ARBA00024511"/>
    </source>
</evidence>
<organism evidence="10 11">
    <name type="scientific">Apiosordaria backusii</name>
    <dbReference type="NCBI Taxonomy" id="314023"/>
    <lineage>
        <taxon>Eukaryota</taxon>
        <taxon>Fungi</taxon>
        <taxon>Dikarya</taxon>
        <taxon>Ascomycota</taxon>
        <taxon>Pezizomycotina</taxon>
        <taxon>Sordariomycetes</taxon>
        <taxon>Sordariomycetidae</taxon>
        <taxon>Sordariales</taxon>
        <taxon>Lasiosphaeriaceae</taxon>
        <taxon>Apiosordaria</taxon>
    </lineage>
</organism>
<evidence type="ECO:0000256" key="5">
    <source>
        <dbReference type="ARBA" id="ARBA00023185"/>
    </source>
</evidence>
<reference evidence="10" key="1">
    <citation type="submission" date="2023-06" db="EMBL/GenBank/DDBJ databases">
        <title>Genome-scale phylogeny and comparative genomics of the fungal order Sordariales.</title>
        <authorList>
            <consortium name="Lawrence Berkeley National Laboratory"/>
            <person name="Hensen N."/>
            <person name="Bonometti L."/>
            <person name="Westerberg I."/>
            <person name="Brannstrom I.O."/>
            <person name="Guillou S."/>
            <person name="Cros-Aarteil S."/>
            <person name="Calhoun S."/>
            <person name="Haridas S."/>
            <person name="Kuo A."/>
            <person name="Mondo S."/>
            <person name="Pangilinan J."/>
            <person name="Riley R."/>
            <person name="Labutti K."/>
            <person name="Andreopoulos B."/>
            <person name="Lipzen A."/>
            <person name="Chen C."/>
            <person name="Yanf M."/>
            <person name="Daum C."/>
            <person name="Ng V."/>
            <person name="Clum A."/>
            <person name="Steindorff A."/>
            <person name="Ohm R."/>
            <person name="Martin F."/>
            <person name="Silar P."/>
            <person name="Natvig D."/>
            <person name="Lalanne C."/>
            <person name="Gautier V."/>
            <person name="Ament-Velasquez S.L."/>
            <person name="Kruys A."/>
            <person name="Hutchinson M.I."/>
            <person name="Powell A.J."/>
            <person name="Barry K."/>
            <person name="Miller A.N."/>
            <person name="Grigoriev I.V."/>
            <person name="Debuchy R."/>
            <person name="Gladieux P."/>
            <person name="Thoren M.H."/>
            <person name="Johannesson H."/>
        </authorList>
    </citation>
    <scope>NUCLEOTIDE SEQUENCE</scope>
    <source>
        <strain evidence="10">CBS 540.89</strain>
    </source>
</reference>
<dbReference type="GO" id="GO:0052689">
    <property type="term" value="F:carboxylic ester hydrolase activity"/>
    <property type="evidence" value="ECO:0007669"/>
    <property type="project" value="UniProtKB-KW"/>
</dbReference>
<evidence type="ECO:0000256" key="8">
    <source>
        <dbReference type="SAM" id="SignalP"/>
    </source>
</evidence>
<gene>
    <name evidence="10" type="ORF">B0T21DRAFT_431807</name>
</gene>
<accession>A0AA39ZS03</accession>
<keyword evidence="5" id="KW-0439">Lignin degradation</keyword>
<evidence type="ECO:0000256" key="4">
    <source>
        <dbReference type="ARBA" id="ARBA00022801"/>
    </source>
</evidence>
<keyword evidence="4" id="KW-0378">Hydrolase</keyword>
<dbReference type="InterPro" id="IPR054579">
    <property type="entry name" value="GCE-like_dom"/>
</dbReference>
<feature type="signal peptide" evidence="8">
    <location>
        <begin position="1"/>
        <end position="24"/>
    </location>
</feature>
<feature type="chain" id="PRO_5041470218" description="(4-O-methyl)-D-glucuronate--lignin esterase" evidence="8">
    <location>
        <begin position="25"/>
        <end position="394"/>
    </location>
</feature>
<dbReference type="EC" id="3.1.1.117" evidence="7"/>
<comment type="similarity">
    <text evidence="1">Belongs to the carbohydrate esterase 15 (CE15) family.</text>
</comment>
<evidence type="ECO:0000259" key="9">
    <source>
        <dbReference type="Pfam" id="PF22244"/>
    </source>
</evidence>
<feature type="domain" description="4-O-methyl-glucuronoyl methylesterase-like" evidence="9">
    <location>
        <begin position="98"/>
        <end position="326"/>
    </location>
</feature>
<dbReference type="GO" id="GO:0046274">
    <property type="term" value="P:lignin catabolic process"/>
    <property type="evidence" value="ECO:0007669"/>
    <property type="project" value="UniProtKB-KW"/>
</dbReference>
<evidence type="ECO:0000256" key="1">
    <source>
        <dbReference type="ARBA" id="ARBA00010092"/>
    </source>
</evidence>
<dbReference type="AlphaFoldDB" id="A0AA39ZS03"/>
<evidence type="ECO:0000256" key="2">
    <source>
        <dbReference type="ARBA" id="ARBA00022487"/>
    </source>
</evidence>